<dbReference type="InterPro" id="IPR022384">
    <property type="entry name" value="FormiminoTrfase_cat_dom_sf"/>
</dbReference>
<dbReference type="InterPro" id="IPR013802">
    <property type="entry name" value="Formiminotransferase_C"/>
</dbReference>
<gene>
    <name evidence="10" type="ORF">SDC9_110685</name>
</gene>
<dbReference type="NCBIfam" id="TIGR02024">
    <property type="entry name" value="FtcD"/>
    <property type="match status" value="1"/>
</dbReference>
<dbReference type="EC" id="2.1.2.5" evidence="3"/>
<dbReference type="GO" id="GO:0030409">
    <property type="term" value="F:glutamate formimidoyltransferase activity"/>
    <property type="evidence" value="ECO:0007669"/>
    <property type="project" value="UniProtKB-EC"/>
</dbReference>
<dbReference type="InterPro" id="IPR004227">
    <property type="entry name" value="Formiminotransferase_cat"/>
</dbReference>
<dbReference type="SMART" id="SM01222">
    <property type="entry name" value="FTCD_N"/>
    <property type="match status" value="1"/>
</dbReference>
<dbReference type="Gene3D" id="3.30.990.10">
    <property type="entry name" value="Formiminotransferase, N-terminal subdomain"/>
    <property type="match status" value="1"/>
</dbReference>
<dbReference type="GO" id="GO:0019557">
    <property type="term" value="P:L-histidine catabolic process to glutamate and formate"/>
    <property type="evidence" value="ECO:0007669"/>
    <property type="project" value="UniProtKB-UniPathway"/>
</dbReference>
<comment type="pathway">
    <text evidence="2">Amino-acid degradation; L-histidine degradation into L-glutamate; L-glutamate from N-formimidoyl-L-glutamate (transferase route): step 1/1.</text>
</comment>
<dbReference type="Pfam" id="PF07837">
    <property type="entry name" value="FTCD_N"/>
    <property type="match status" value="1"/>
</dbReference>
<evidence type="ECO:0000256" key="7">
    <source>
        <dbReference type="ARBA" id="ARBA00022954"/>
    </source>
</evidence>
<proteinExistence type="predicted"/>
<organism evidence="10">
    <name type="scientific">bioreactor metagenome</name>
    <dbReference type="NCBI Taxonomy" id="1076179"/>
    <lineage>
        <taxon>unclassified sequences</taxon>
        <taxon>metagenomes</taxon>
        <taxon>ecological metagenomes</taxon>
    </lineage>
</organism>
<dbReference type="UniPathway" id="UPA00379">
    <property type="reaction ID" value="UER00555"/>
</dbReference>
<dbReference type="PANTHER" id="PTHR12234:SF8">
    <property type="entry name" value="FORMIMINOTRANSFERASE-CYCLODEAMINASE"/>
    <property type="match status" value="1"/>
</dbReference>
<evidence type="ECO:0000256" key="3">
    <source>
        <dbReference type="ARBA" id="ARBA00012252"/>
    </source>
</evidence>
<evidence type="ECO:0000259" key="9">
    <source>
        <dbReference type="SMART" id="SM01222"/>
    </source>
</evidence>
<evidence type="ECO:0000256" key="6">
    <source>
        <dbReference type="ARBA" id="ARBA00022808"/>
    </source>
</evidence>
<evidence type="ECO:0000313" key="10">
    <source>
        <dbReference type="EMBL" id="MPM63801.1"/>
    </source>
</evidence>
<feature type="domain" description="Formiminotransferase C-terminal subdomain" evidence="8">
    <location>
        <begin position="182"/>
        <end position="296"/>
    </location>
</feature>
<evidence type="ECO:0000256" key="1">
    <source>
        <dbReference type="ARBA" id="ARBA00004496"/>
    </source>
</evidence>
<dbReference type="InterPro" id="IPR012886">
    <property type="entry name" value="Formiminotransferase_N"/>
</dbReference>
<dbReference type="GO" id="GO:0019556">
    <property type="term" value="P:L-histidine catabolic process to glutamate and formamide"/>
    <property type="evidence" value="ECO:0007669"/>
    <property type="project" value="UniProtKB-UniPathway"/>
</dbReference>
<keyword evidence="6" id="KW-0369">Histidine metabolism</keyword>
<dbReference type="AlphaFoldDB" id="A0A645BGW8"/>
<dbReference type="InterPro" id="IPR037064">
    <property type="entry name" value="Formiminotransferase_N_sf"/>
</dbReference>
<protein>
    <recommendedName>
        <fullName evidence="3">glutamate formimidoyltransferase</fullName>
        <ecNumber evidence="3">2.1.2.5</ecNumber>
    </recommendedName>
</protein>
<sequence length="298" mass="32836">MTKKLVECVPNFSEGRRKDVIEAIVDAARKVSGIKVLNYSSDADHNRTVLTFVGNPESAKEAAFSCCAKAAELIDMEKHHGEHPRIGATDVIPFIPVADVTMEECVDLAHSLGKEIADKLNIPVYFYEEASKRSDLRSLPQIRKGQYEGLKELIKTPERTPDAGPHTMHPTAGATAVGARPFLIAFNINLSTGDLSIAKKIAQTIREAKGGYKYCRAMGVMLEERGIAQVSINMTNFEGTPLHRVFETVKSEATRYGVNIVGSEIIGLTPMQALLDVAEFYLRLEDFSRKQVLEANLD</sequence>
<keyword evidence="5 10" id="KW-0808">Transferase</keyword>
<comment type="caution">
    <text evidence="10">The sequence shown here is derived from an EMBL/GenBank/DDBJ whole genome shotgun (WGS) entry which is preliminary data.</text>
</comment>
<evidence type="ECO:0000259" key="8">
    <source>
        <dbReference type="SMART" id="SM01221"/>
    </source>
</evidence>
<dbReference type="GO" id="GO:0005542">
    <property type="term" value="F:folic acid binding"/>
    <property type="evidence" value="ECO:0007669"/>
    <property type="project" value="UniProtKB-KW"/>
</dbReference>
<keyword evidence="4" id="KW-0963">Cytoplasm</keyword>
<dbReference type="PANTHER" id="PTHR12234">
    <property type="entry name" value="FORMIMINOTRANSFERASE-CYCLODEAMINASE"/>
    <property type="match status" value="1"/>
</dbReference>
<evidence type="ECO:0000256" key="5">
    <source>
        <dbReference type="ARBA" id="ARBA00022679"/>
    </source>
</evidence>
<comment type="subcellular location">
    <subcellularLocation>
        <location evidence="1">Cytoplasm</location>
    </subcellularLocation>
</comment>
<name>A0A645BGW8_9ZZZZ</name>
<evidence type="ECO:0000256" key="2">
    <source>
        <dbReference type="ARBA" id="ARBA00005082"/>
    </source>
</evidence>
<dbReference type="SUPFAM" id="SSF55116">
    <property type="entry name" value="Formiminotransferase domain of formiminotransferase-cyclodeaminase"/>
    <property type="match status" value="2"/>
</dbReference>
<dbReference type="SMART" id="SM01221">
    <property type="entry name" value="FTCD"/>
    <property type="match status" value="1"/>
</dbReference>
<evidence type="ECO:0000256" key="4">
    <source>
        <dbReference type="ARBA" id="ARBA00022490"/>
    </source>
</evidence>
<dbReference type="InterPro" id="IPR051623">
    <property type="entry name" value="FTCD"/>
</dbReference>
<reference evidence="10" key="1">
    <citation type="submission" date="2019-08" db="EMBL/GenBank/DDBJ databases">
        <authorList>
            <person name="Kucharzyk K."/>
            <person name="Murdoch R.W."/>
            <person name="Higgins S."/>
            <person name="Loffler F."/>
        </authorList>
    </citation>
    <scope>NUCLEOTIDE SEQUENCE</scope>
</reference>
<dbReference type="Gene3D" id="3.30.70.670">
    <property type="entry name" value="Formiminotransferase, C-terminal subdomain"/>
    <property type="match status" value="1"/>
</dbReference>
<dbReference type="EMBL" id="VSSQ01019610">
    <property type="protein sequence ID" value="MPM63801.1"/>
    <property type="molecule type" value="Genomic_DNA"/>
</dbReference>
<dbReference type="GO" id="GO:0005737">
    <property type="term" value="C:cytoplasm"/>
    <property type="evidence" value="ECO:0007669"/>
    <property type="project" value="UniProtKB-SubCell"/>
</dbReference>
<dbReference type="Pfam" id="PF02971">
    <property type="entry name" value="FTCD"/>
    <property type="match status" value="1"/>
</dbReference>
<dbReference type="InterPro" id="IPR037070">
    <property type="entry name" value="Formiminotransferase_C_sf"/>
</dbReference>
<keyword evidence="7" id="KW-0290">Folate-binding</keyword>
<feature type="domain" description="Formiminotransferase N-terminal subdomain" evidence="9">
    <location>
        <begin position="4"/>
        <end position="181"/>
    </location>
</feature>
<accession>A0A645BGW8</accession>